<dbReference type="RefSeq" id="WP_109719663.1">
    <property type="nucleotide sequence ID" value="NZ_QEQK01000005.1"/>
</dbReference>
<evidence type="ECO:0008006" key="6">
    <source>
        <dbReference type="Google" id="ProtNLM"/>
    </source>
</evidence>
<dbReference type="PANTHER" id="PTHR40278">
    <property type="entry name" value="DNA UTILIZATION PROTEIN HOFN"/>
    <property type="match status" value="1"/>
</dbReference>
<dbReference type="OrthoDB" id="5296173at2"/>
<evidence type="ECO:0000256" key="1">
    <source>
        <dbReference type="SAM" id="Coils"/>
    </source>
</evidence>
<accession>A0A363UM07</accession>
<keyword evidence="3" id="KW-0812">Transmembrane</keyword>
<dbReference type="Pfam" id="PF05137">
    <property type="entry name" value="PilN"/>
    <property type="match status" value="1"/>
</dbReference>
<gene>
    <name evidence="4" type="ORF">DEH80_06445</name>
</gene>
<dbReference type="AlphaFoldDB" id="A0A363UM07"/>
<keyword evidence="3" id="KW-0472">Membrane</keyword>
<feature type="transmembrane region" description="Helical" evidence="3">
    <location>
        <begin position="21"/>
        <end position="43"/>
    </location>
</feature>
<protein>
    <recommendedName>
        <fullName evidence="6">Pilus assembly protein PilN</fullName>
    </recommendedName>
</protein>
<evidence type="ECO:0000256" key="3">
    <source>
        <dbReference type="SAM" id="Phobius"/>
    </source>
</evidence>
<dbReference type="EMBL" id="QEQK01000005">
    <property type="protein sequence ID" value="PWN56468.1"/>
    <property type="molecule type" value="Genomic_DNA"/>
</dbReference>
<keyword evidence="1" id="KW-0175">Coiled coil</keyword>
<dbReference type="GO" id="GO:0043107">
    <property type="term" value="P:type IV pilus-dependent motility"/>
    <property type="evidence" value="ECO:0007669"/>
    <property type="project" value="TreeGrafter"/>
</dbReference>
<evidence type="ECO:0000256" key="2">
    <source>
        <dbReference type="SAM" id="MobiDB-lite"/>
    </source>
</evidence>
<dbReference type="GO" id="GO:0043683">
    <property type="term" value="P:type IV pilus assembly"/>
    <property type="evidence" value="ECO:0007669"/>
    <property type="project" value="TreeGrafter"/>
</dbReference>
<dbReference type="Proteomes" id="UP000251800">
    <property type="component" value="Unassembled WGS sequence"/>
</dbReference>
<dbReference type="InterPro" id="IPR007813">
    <property type="entry name" value="PilN"/>
</dbReference>
<reference evidence="4 5" key="1">
    <citation type="submission" date="2018-05" db="EMBL/GenBank/DDBJ databases">
        <title>Abyssibacter profundi OUC007T gen. nov., sp. nov, a marine bacterium isolated from seawater of the Mariana Trench.</title>
        <authorList>
            <person name="Zhou S."/>
        </authorList>
    </citation>
    <scope>NUCLEOTIDE SEQUENCE [LARGE SCALE GENOMIC DNA]</scope>
    <source>
        <strain evidence="4 5">OUC007</strain>
    </source>
</reference>
<comment type="caution">
    <text evidence="4">The sequence shown here is derived from an EMBL/GenBank/DDBJ whole genome shotgun (WGS) entry which is preliminary data.</text>
</comment>
<sequence length="190" mass="21521">MKQINLLDWREERRERLKKQFAQGAIAGVLVAALAVFGGMKFMDSAIDHQTQRNDMLKAEIKAIDRKIKEIEELERVKANLLARMRIIEELQASRSQTVHFFDEIVNTLPDGVFLTLIRQQGQSTTIEGVAESNGRVSTYMKNLEASEWFAQPRLVVIKTRAGEGGAGRASDFTLQVKNTRRNGDQEEDS</sequence>
<dbReference type="PANTHER" id="PTHR40278:SF2">
    <property type="entry name" value="TYPE IV PILUS INNER MEMBRANE COMPONENT PILN"/>
    <property type="match status" value="1"/>
</dbReference>
<proteinExistence type="predicted"/>
<evidence type="ECO:0000313" key="5">
    <source>
        <dbReference type="Proteomes" id="UP000251800"/>
    </source>
</evidence>
<feature type="coiled-coil region" evidence="1">
    <location>
        <begin position="47"/>
        <end position="91"/>
    </location>
</feature>
<dbReference type="InterPro" id="IPR052534">
    <property type="entry name" value="Extracell_DNA_Util/SecSys_Comp"/>
</dbReference>
<name>A0A363UM07_9GAMM</name>
<organism evidence="4 5">
    <name type="scientific">Abyssibacter profundi</name>
    <dbReference type="NCBI Taxonomy" id="2182787"/>
    <lineage>
        <taxon>Bacteria</taxon>
        <taxon>Pseudomonadati</taxon>
        <taxon>Pseudomonadota</taxon>
        <taxon>Gammaproteobacteria</taxon>
        <taxon>Chromatiales</taxon>
        <taxon>Oceanococcaceae</taxon>
        <taxon>Abyssibacter</taxon>
    </lineage>
</organism>
<evidence type="ECO:0000313" key="4">
    <source>
        <dbReference type="EMBL" id="PWN56468.1"/>
    </source>
</evidence>
<keyword evidence="3" id="KW-1133">Transmembrane helix</keyword>
<feature type="region of interest" description="Disordered" evidence="2">
    <location>
        <begin position="165"/>
        <end position="190"/>
    </location>
</feature>
<keyword evidence="5" id="KW-1185">Reference proteome</keyword>